<sequence>MDHCPSGSTLLRRRPACATDFPVCLLCSVSLPLRFSLALPYSSSALVHTSSASVLWHPGSTSDACHSSFALVSEAICIIKSHLLSFCSWGSTTIGFVSIGRPPCVVSQVSTMSPPSVNSTVGYRQGCSLDLHLAASAPGSSLTPLSLSSTMDHRPSGSTLLRRCPACATDFPGRL</sequence>
<name>A0A3N0XND6_ANAGA</name>
<keyword evidence="2" id="KW-1185">Reference proteome</keyword>
<gene>
    <name evidence="1" type="ORF">DPX16_22062</name>
</gene>
<dbReference type="AlphaFoldDB" id="A0A3N0XND6"/>
<proteinExistence type="predicted"/>
<organism evidence="1 2">
    <name type="scientific">Anabarilius grahami</name>
    <name type="common">Kanglang fish</name>
    <name type="synonym">Barilius grahami</name>
    <dbReference type="NCBI Taxonomy" id="495550"/>
    <lineage>
        <taxon>Eukaryota</taxon>
        <taxon>Metazoa</taxon>
        <taxon>Chordata</taxon>
        <taxon>Craniata</taxon>
        <taxon>Vertebrata</taxon>
        <taxon>Euteleostomi</taxon>
        <taxon>Actinopterygii</taxon>
        <taxon>Neopterygii</taxon>
        <taxon>Teleostei</taxon>
        <taxon>Ostariophysi</taxon>
        <taxon>Cypriniformes</taxon>
        <taxon>Xenocyprididae</taxon>
        <taxon>Xenocypridinae</taxon>
        <taxon>Xenocypridinae incertae sedis</taxon>
        <taxon>Anabarilius</taxon>
    </lineage>
</organism>
<comment type="caution">
    <text evidence="1">The sequence shown here is derived from an EMBL/GenBank/DDBJ whole genome shotgun (WGS) entry which is preliminary data.</text>
</comment>
<protein>
    <submittedName>
        <fullName evidence="1">Uncharacterized protein</fullName>
    </submittedName>
</protein>
<dbReference type="EMBL" id="RJVU01067793">
    <property type="protein sequence ID" value="ROI81827.1"/>
    <property type="molecule type" value="Genomic_DNA"/>
</dbReference>
<reference evidence="1 2" key="1">
    <citation type="submission" date="2018-10" db="EMBL/GenBank/DDBJ databases">
        <title>Genome assembly for a Yunnan-Guizhou Plateau 3E fish, Anabarilius grahami (Regan), and its evolutionary and genetic applications.</title>
        <authorList>
            <person name="Jiang W."/>
        </authorList>
    </citation>
    <scope>NUCLEOTIDE SEQUENCE [LARGE SCALE GENOMIC DNA]</scope>
    <source>
        <strain evidence="1">AG-KIZ</strain>
        <tissue evidence="1">Muscle</tissue>
    </source>
</reference>
<evidence type="ECO:0000313" key="1">
    <source>
        <dbReference type="EMBL" id="ROI81827.1"/>
    </source>
</evidence>
<dbReference type="Proteomes" id="UP000281406">
    <property type="component" value="Unassembled WGS sequence"/>
</dbReference>
<accession>A0A3N0XND6</accession>
<evidence type="ECO:0000313" key="2">
    <source>
        <dbReference type="Proteomes" id="UP000281406"/>
    </source>
</evidence>